<evidence type="ECO:0000256" key="5">
    <source>
        <dbReference type="ARBA" id="ARBA00023235"/>
    </source>
</evidence>
<dbReference type="Gene3D" id="1.50.10.160">
    <property type="match status" value="1"/>
</dbReference>
<evidence type="ECO:0000256" key="2">
    <source>
        <dbReference type="ARBA" id="ARBA00006333"/>
    </source>
</evidence>
<dbReference type="OrthoDB" id="2343925at2759"/>
<dbReference type="GO" id="GO:0000287">
    <property type="term" value="F:magnesium ion binding"/>
    <property type="evidence" value="ECO:0007669"/>
    <property type="project" value="TreeGrafter"/>
</dbReference>
<evidence type="ECO:0000256" key="4">
    <source>
        <dbReference type="ARBA" id="ARBA00022842"/>
    </source>
</evidence>
<dbReference type="PIRSF" id="PIRSF036498">
    <property type="entry name" value="Ent-kaurene_synthase_fungi"/>
    <property type="match status" value="1"/>
</dbReference>
<gene>
    <name evidence="8" type="ORF">AOQ84DRAFT_331392</name>
</gene>
<evidence type="ECO:0000256" key="3">
    <source>
        <dbReference type="ARBA" id="ARBA00022723"/>
    </source>
</evidence>
<dbReference type="PANTHER" id="PTHR31739:SF25">
    <property type="entry name" value="(E,E)-GERANYLLINALOOL SYNTHASE"/>
    <property type="match status" value="1"/>
</dbReference>
<protein>
    <submittedName>
        <fullName evidence="8">Ent-kaurene synthase</fullName>
    </submittedName>
</protein>
<dbReference type="PANTHER" id="PTHR31739">
    <property type="entry name" value="ENT-COPALYL DIPHOSPHATE SYNTHASE, CHLOROPLASTIC"/>
    <property type="match status" value="1"/>
</dbReference>
<evidence type="ECO:0000256" key="6">
    <source>
        <dbReference type="ARBA" id="ARBA00023239"/>
    </source>
</evidence>
<dbReference type="AlphaFoldDB" id="A0A8E2JYB8"/>
<reference evidence="8 9" key="1">
    <citation type="journal article" date="2016" name="Nat. Commun.">
        <title>Ectomycorrhizal ecology is imprinted in the genome of the dominant symbiotic fungus Cenococcum geophilum.</title>
        <authorList>
            <consortium name="DOE Joint Genome Institute"/>
            <person name="Peter M."/>
            <person name="Kohler A."/>
            <person name="Ohm R.A."/>
            <person name="Kuo A."/>
            <person name="Krutzmann J."/>
            <person name="Morin E."/>
            <person name="Arend M."/>
            <person name="Barry K.W."/>
            <person name="Binder M."/>
            <person name="Choi C."/>
            <person name="Clum A."/>
            <person name="Copeland A."/>
            <person name="Grisel N."/>
            <person name="Haridas S."/>
            <person name="Kipfer T."/>
            <person name="LaButti K."/>
            <person name="Lindquist E."/>
            <person name="Lipzen A."/>
            <person name="Maire R."/>
            <person name="Meier B."/>
            <person name="Mihaltcheva S."/>
            <person name="Molinier V."/>
            <person name="Murat C."/>
            <person name="Poggeler S."/>
            <person name="Quandt C.A."/>
            <person name="Sperisen C."/>
            <person name="Tritt A."/>
            <person name="Tisserant E."/>
            <person name="Crous P.W."/>
            <person name="Henrissat B."/>
            <person name="Nehls U."/>
            <person name="Egli S."/>
            <person name="Spatafora J.W."/>
            <person name="Grigoriev I.V."/>
            <person name="Martin F.M."/>
        </authorList>
    </citation>
    <scope>NUCLEOTIDE SEQUENCE [LARGE SCALE GENOMIC DNA]</scope>
    <source>
        <strain evidence="8 9">CBS 207.34</strain>
    </source>
</reference>
<keyword evidence="9" id="KW-1185">Reference proteome</keyword>
<dbReference type="InterPro" id="IPR017057">
    <property type="entry name" value="Ent-kaurene_synthase_fun"/>
</dbReference>
<dbReference type="Proteomes" id="UP000250140">
    <property type="component" value="Unassembled WGS sequence"/>
</dbReference>
<accession>A0A8E2JYB8</accession>
<evidence type="ECO:0000256" key="7">
    <source>
        <dbReference type="SAM" id="MobiDB-lite"/>
    </source>
</evidence>
<evidence type="ECO:0000313" key="8">
    <source>
        <dbReference type="EMBL" id="OCL14249.1"/>
    </source>
</evidence>
<dbReference type="GO" id="GO:0010333">
    <property type="term" value="F:terpene synthase activity"/>
    <property type="evidence" value="ECO:0007669"/>
    <property type="project" value="InterPro"/>
</dbReference>
<dbReference type="GO" id="GO:0016102">
    <property type="term" value="P:diterpenoid biosynthetic process"/>
    <property type="evidence" value="ECO:0007669"/>
    <property type="project" value="TreeGrafter"/>
</dbReference>
<keyword evidence="4" id="KW-0460">Magnesium</keyword>
<comment type="similarity">
    <text evidence="2">Belongs to the terpene synthase family.</text>
</comment>
<comment type="cofactor">
    <cofactor evidence="1">
        <name>Mg(2+)</name>
        <dbReference type="ChEBI" id="CHEBI:18420"/>
    </cofactor>
</comment>
<evidence type="ECO:0000256" key="1">
    <source>
        <dbReference type="ARBA" id="ARBA00001946"/>
    </source>
</evidence>
<keyword evidence="3" id="KW-0479">Metal-binding</keyword>
<dbReference type="InterPro" id="IPR050148">
    <property type="entry name" value="Terpene_synthase-like"/>
</dbReference>
<dbReference type="EMBL" id="KV748597">
    <property type="protein sequence ID" value="OCL14249.1"/>
    <property type="molecule type" value="Genomic_DNA"/>
</dbReference>
<keyword evidence="6" id="KW-0456">Lyase</keyword>
<name>A0A8E2JYB8_9PEZI</name>
<feature type="compositionally biased region" description="Low complexity" evidence="7">
    <location>
        <begin position="703"/>
        <end position="713"/>
    </location>
</feature>
<feature type="region of interest" description="Disordered" evidence="7">
    <location>
        <begin position="703"/>
        <end position="724"/>
    </location>
</feature>
<sequence length="1021" mass="114491">MSCGCGIQTKAASLVRSLALACTQNHGFGSMSTGVYDTAWVAMIEKTVGNKKEFLFPECFQSLLESQLPDGSWQRYASDVDGILNTSAALLAFKKHMRVRDLQSDDLASRCSKAEKSLQAILGKWDVGSTDHVGFEILVPGLLRLLEAERIFFEFPGRKLLMDLNAAKLARFNINILYKPIPITLVHSLEAFVGTLNFDKVLHHKVNGAMMGSPSSTAAYLMNCSVWDDEAEMYLRTVLNSTQGTDGRSLPCAFPTTVFELSWVITTLLGGGFSISELDSSQLSVIADCLEQSLKAHGGIVGFASSCLPDADDTAKTIMALHLLRRSASVTPMIKEFEGQSHFITYKGERNASFSANCNVLTCLLHLPDPSAYSPQIVKATKYLICSWRSGKLKDKWNLSPQYSMMLLAQGLVQLLSCWQEDKIADIPEDLLNYQIPLVSFQILLQTMQRQQPDGSWESMHEVTAYAVLTLTYLSSLPWIQAMAADVASAIEQGKEYLHQTRQLWTRGNYLWVEKVTYSSTNLSQAYCIAAIKATAFSRYWGSEVQRLSDVPLKAVTKFVKFFAMVPMFSEELAWKLRAAMIEGYLFLPELKRVRSNIFPPQKSLKEDKYVEYLAFTWTAPNTLNGSFLNTDIMSDMIILSLLIFQIDEYMELVIIENFGHNLEPIKEMVRRHCEAFSGCLPHTSVNGTSLFTGNVNVSPTSSAAHLSTSLTPPGSPKNGTSPHTLSSVSSVLAKFISWVLQNPKVVTSTPNLQRQLAKETEGYILAHLHQLEDNTRFWQQPDIPIDRTTTFATPRSTYFSWVRNIGANHIACPYSFEFFSCLISGAPNIDPFPGARAKYLANDLCRHLACLCRQYNDAASIPRDRLEHNLNSVNFPEFSEHYPVGEEESLEDREARMKRDLLWVAEYERECYTTAMKHLEKEREVKEDTMKAVRVFVDVTDLYGQMYLAKDITTRIRGEGYQREENKAEEAAKTEVKTIEMAQEVTQVPGKVQKLEGLVRKDSGVIIDGEFSILEVQAVA</sequence>
<dbReference type="Gene3D" id="1.50.10.20">
    <property type="match status" value="1"/>
</dbReference>
<dbReference type="GO" id="GO:0016853">
    <property type="term" value="F:isomerase activity"/>
    <property type="evidence" value="ECO:0007669"/>
    <property type="project" value="UniProtKB-KW"/>
</dbReference>
<keyword evidence="5" id="KW-0413">Isomerase</keyword>
<proteinExistence type="inferred from homology"/>
<evidence type="ECO:0000313" key="9">
    <source>
        <dbReference type="Proteomes" id="UP000250140"/>
    </source>
</evidence>
<dbReference type="InterPro" id="IPR008930">
    <property type="entry name" value="Terpenoid_cyclase/PrenylTrfase"/>
</dbReference>
<organism evidence="8 9">
    <name type="scientific">Glonium stellatum</name>
    <dbReference type="NCBI Taxonomy" id="574774"/>
    <lineage>
        <taxon>Eukaryota</taxon>
        <taxon>Fungi</taxon>
        <taxon>Dikarya</taxon>
        <taxon>Ascomycota</taxon>
        <taxon>Pezizomycotina</taxon>
        <taxon>Dothideomycetes</taxon>
        <taxon>Pleosporomycetidae</taxon>
        <taxon>Gloniales</taxon>
        <taxon>Gloniaceae</taxon>
        <taxon>Glonium</taxon>
    </lineage>
</organism>
<dbReference type="SUPFAM" id="SSF48239">
    <property type="entry name" value="Terpenoid cyclases/Protein prenyltransferases"/>
    <property type="match status" value="1"/>
</dbReference>